<feature type="transmembrane region" description="Helical" evidence="6">
    <location>
        <begin position="87"/>
        <end position="109"/>
    </location>
</feature>
<feature type="transmembrane region" description="Helical" evidence="6">
    <location>
        <begin position="251"/>
        <end position="270"/>
    </location>
</feature>
<sequence>MQPRSQNCCLDRGQSTHRSGCSVDPTRRVSVWNKSGRLVSPFSKMWCAASMMMRRSRSRAISVAALADLPAEAMSGALHGMESVTGLPLFACIGAVSIAFRASAVPLLVMQHRQTALLYGPSAQPLHMLRALFLNDKDTPIAERVASYKKASSLILRKIGYSRWKAWCNPVVQLPAFIVFISSLRTCLTTDPAMATGGAFWFTNLSMRDSTFVLPVVAISLSYVAVEMVLRRHANRDHPVVKVVGWFQTGMILSLPFVSLIPSGIFMYWIPTSLWTIAQTHLLHTPAIRQWLGYPVEPLRTPTVVAATNK</sequence>
<evidence type="ECO:0000256" key="4">
    <source>
        <dbReference type="ARBA" id="ARBA00023136"/>
    </source>
</evidence>
<evidence type="ECO:0000313" key="8">
    <source>
        <dbReference type="Proteomes" id="UP000290189"/>
    </source>
</evidence>
<protein>
    <submittedName>
        <fullName evidence="7">Uncharacterized protein</fullName>
    </submittedName>
</protein>
<gene>
    <name evidence="7" type="ORF">PLBR_LOCUS5511</name>
</gene>
<name>A0A3P3YDN5_PLABS</name>
<feature type="transmembrane region" description="Helical" evidence="6">
    <location>
        <begin position="166"/>
        <end position="184"/>
    </location>
</feature>
<evidence type="ECO:0000256" key="6">
    <source>
        <dbReference type="SAM" id="Phobius"/>
    </source>
</evidence>
<dbReference type="AlphaFoldDB" id="A0A3P3YDN5"/>
<keyword evidence="2 6" id="KW-0812">Transmembrane</keyword>
<organism evidence="7 8">
    <name type="scientific">Plasmodiophora brassicae</name>
    <name type="common">Clubroot disease agent</name>
    <dbReference type="NCBI Taxonomy" id="37360"/>
    <lineage>
        <taxon>Eukaryota</taxon>
        <taxon>Sar</taxon>
        <taxon>Rhizaria</taxon>
        <taxon>Endomyxa</taxon>
        <taxon>Phytomyxea</taxon>
        <taxon>Plasmodiophorida</taxon>
        <taxon>Plasmodiophoridae</taxon>
        <taxon>Plasmodiophora</taxon>
    </lineage>
</organism>
<dbReference type="GO" id="GO:0032977">
    <property type="term" value="F:membrane insertase activity"/>
    <property type="evidence" value="ECO:0007669"/>
    <property type="project" value="InterPro"/>
</dbReference>
<feature type="region of interest" description="Disordered" evidence="5">
    <location>
        <begin position="1"/>
        <end position="21"/>
    </location>
</feature>
<keyword evidence="4 6" id="KW-0472">Membrane</keyword>
<evidence type="ECO:0000313" key="7">
    <source>
        <dbReference type="EMBL" id="SPQ98296.1"/>
    </source>
</evidence>
<reference evidence="7 8" key="1">
    <citation type="submission" date="2018-03" db="EMBL/GenBank/DDBJ databases">
        <authorList>
            <person name="Fogelqvist J."/>
        </authorList>
    </citation>
    <scope>NUCLEOTIDE SEQUENCE [LARGE SCALE GENOMIC DNA]</scope>
</reference>
<keyword evidence="7" id="KW-0496">Mitochondrion</keyword>
<accession>A0A3P3YDN5</accession>
<proteinExistence type="predicted"/>
<evidence type="ECO:0000256" key="1">
    <source>
        <dbReference type="ARBA" id="ARBA00004141"/>
    </source>
</evidence>
<dbReference type="Proteomes" id="UP000290189">
    <property type="component" value="Unassembled WGS sequence"/>
</dbReference>
<geneLocation type="mitochondrion" evidence="7"/>
<feature type="transmembrane region" description="Helical" evidence="6">
    <location>
        <begin position="60"/>
        <end position="81"/>
    </location>
</feature>
<evidence type="ECO:0000256" key="5">
    <source>
        <dbReference type="SAM" id="MobiDB-lite"/>
    </source>
</evidence>
<dbReference type="GO" id="GO:0032979">
    <property type="term" value="P:protein insertion into mitochondrial inner membrane from matrix"/>
    <property type="evidence" value="ECO:0007669"/>
    <property type="project" value="TreeGrafter"/>
</dbReference>
<dbReference type="EMBL" id="OVEO01000009">
    <property type="protein sequence ID" value="SPQ98296.1"/>
    <property type="molecule type" value="Genomic_DNA"/>
</dbReference>
<dbReference type="PANTHER" id="PTHR12428:SF65">
    <property type="entry name" value="CYTOCHROME C OXIDASE ASSEMBLY PROTEIN COX18, MITOCHONDRIAL"/>
    <property type="match status" value="1"/>
</dbReference>
<evidence type="ECO:0000256" key="2">
    <source>
        <dbReference type="ARBA" id="ARBA00022692"/>
    </source>
</evidence>
<keyword evidence="3 6" id="KW-1133">Transmembrane helix</keyword>
<dbReference type="PANTHER" id="PTHR12428">
    <property type="entry name" value="OXA1"/>
    <property type="match status" value="1"/>
</dbReference>
<evidence type="ECO:0000256" key="3">
    <source>
        <dbReference type="ARBA" id="ARBA00022989"/>
    </source>
</evidence>
<feature type="transmembrane region" description="Helical" evidence="6">
    <location>
        <begin position="212"/>
        <end position="230"/>
    </location>
</feature>
<dbReference type="GO" id="GO:0005743">
    <property type="term" value="C:mitochondrial inner membrane"/>
    <property type="evidence" value="ECO:0007669"/>
    <property type="project" value="TreeGrafter"/>
</dbReference>
<comment type="subcellular location">
    <subcellularLocation>
        <location evidence="1">Membrane</location>
        <topology evidence="1">Multi-pass membrane protein</topology>
    </subcellularLocation>
</comment>
<dbReference type="InterPro" id="IPR001708">
    <property type="entry name" value="YidC/ALB3/OXA1/COX18"/>
</dbReference>